<reference evidence="2" key="1">
    <citation type="submission" date="2018-01" db="EMBL/GenBank/DDBJ databases">
        <title>An insight into the sialome of Amazonian anophelines.</title>
        <authorList>
            <person name="Ribeiro J.M."/>
            <person name="Scarpassa V."/>
            <person name="Calvo E."/>
        </authorList>
    </citation>
    <scope>NUCLEOTIDE SEQUENCE</scope>
</reference>
<sequence>MYPAPPVTRTVPFCSPVMLLLLIVVLGNAYTTVEGAGNSVSTLSLSSYTAASSESLSRTAAAASLKLYDRVIERDSKILVRCWTFCLLVAGDVRDEVSMIAVSISMGVSSEEELPLAPAGSDNRPAAVVALAATGWLC</sequence>
<dbReference type="EMBL" id="GGFL01008342">
    <property type="protein sequence ID" value="MBW72520.1"/>
    <property type="molecule type" value="Transcribed_RNA"/>
</dbReference>
<dbReference type="AlphaFoldDB" id="A0A2M4D4M2"/>
<accession>A0A2M4D4M2</accession>
<evidence type="ECO:0000256" key="1">
    <source>
        <dbReference type="SAM" id="SignalP"/>
    </source>
</evidence>
<protein>
    <submittedName>
        <fullName evidence="2">Putative secreted protein</fullName>
    </submittedName>
</protein>
<name>A0A2M4D4M2_ANODA</name>
<evidence type="ECO:0000313" key="2">
    <source>
        <dbReference type="EMBL" id="MBW72520.1"/>
    </source>
</evidence>
<feature type="chain" id="PRO_5014682454" evidence="1">
    <location>
        <begin position="30"/>
        <end position="138"/>
    </location>
</feature>
<proteinExistence type="predicted"/>
<organism evidence="2">
    <name type="scientific">Anopheles darlingi</name>
    <name type="common">Mosquito</name>
    <dbReference type="NCBI Taxonomy" id="43151"/>
    <lineage>
        <taxon>Eukaryota</taxon>
        <taxon>Metazoa</taxon>
        <taxon>Ecdysozoa</taxon>
        <taxon>Arthropoda</taxon>
        <taxon>Hexapoda</taxon>
        <taxon>Insecta</taxon>
        <taxon>Pterygota</taxon>
        <taxon>Neoptera</taxon>
        <taxon>Endopterygota</taxon>
        <taxon>Diptera</taxon>
        <taxon>Nematocera</taxon>
        <taxon>Culicoidea</taxon>
        <taxon>Culicidae</taxon>
        <taxon>Anophelinae</taxon>
        <taxon>Anopheles</taxon>
    </lineage>
</organism>
<keyword evidence="1" id="KW-0732">Signal</keyword>
<feature type="signal peptide" evidence="1">
    <location>
        <begin position="1"/>
        <end position="29"/>
    </location>
</feature>